<protein>
    <recommendedName>
        <fullName evidence="20">Peptidase C80 domain-containing protein</fullName>
    </recommendedName>
</protein>
<keyword evidence="14" id="KW-0460">Magnesium</keyword>
<comment type="cofactor">
    <cofactor evidence="1">
        <name>Mg(2+)</name>
        <dbReference type="ChEBI" id="CHEBI:18420"/>
    </cofactor>
</comment>
<dbReference type="CDD" id="cd20500">
    <property type="entry name" value="Peptidase_C80"/>
    <property type="match status" value="1"/>
</dbReference>
<sequence length="1196" mass="130202">MKSGKLRSDRTSLQSETLQEPRADIDGNPMSLLDGLQDCENVTACIIQRKQDFETFLDSFEEQKIQDRLLSASEISHSYSQKLLVMTDKDKSTEDRVQQEYSLDPHYSVIVSKDCLYNESCCPEADGYTVVQIFGSLSEDGQSVSGLSGSSLAELMFKPSLTGTPVFSLSGSTSTHFQQNFMRFFQIRGIKAVLETNQENHQLYQVMDQPDCVSSYTIPQRPVDHTTQYDHQQIIIMESDPVVRKAATFLYQKHPEVSSVYILDENQRPKLIHGASVPLSEDSRLVLVGHGAKDDSGEMRLSGYGAQDVAKVIQRTSRVSDTIKTTSVVACEVGSDKDFIQTLLTELRKSSIETELHLRNAVIQVQHTGQKITQEISPDGVKWSHKDDSKKVVANLDRNGDAIIRKEPGSKGEAVFTDERNFLMDKSQSKASASLAEEIHSRLKEKYGETLAGLHLKEGSDRIEKGQFICELLSKDTDAKPVEFRFELSPESLRHNENVFKGLDTAAQDMEGFKPQHPTNKYAEHTGTAVGSLGLLLGMSGAVNAFEQGDIKDGAVAALQTAHGVTVDKSEDEKVMELMLTYYYQLYGEPGDDIFFLGPQRSYVEGAGGNDTYIIPINGGKTIINNYDPSKALDTLHFTANYSHISVSKSGNDVVLMYQSDHTVTIQNWFSGELYRHMNMMSGDGVLFEISSTVVSSVRLVARGINKMFQKHGEYVNALQPLLQTVTNIYGSQFDDVLIGNAEKNLLDGGGGGDQLAGGEGGDIYLVKAHKDDCAHTSTSCIKSFSIDYSRSTYPLRVNLEESEAYDNVTEVRKVMDMAEVHSVKDMLGSAGFDIMVGNRKDNLLDPSTGGALMSGGEGEDTYIIKQGYGDNLVIDNFANDQKIDTVLIDMDFVAGGQVTLDSSSTGDVNVTITTKGEQLKFTLMGYNDSNQTQHLEFQSSDGVVFRLKSLNSTAEVPLFQTEAFKVTLPPSQSDCRFDLGSWKNLSKVHTVQGCPSQSNDILGNDEDNALIGGWKDDTLAGGQGDDTLIGGNGSDILIGGLGDDTLYGEDGNDTMMGNSGSDVFIPGPGADLIDGGPGRDTVLYRGDHVKGQGVYVNLLTGQGRYADAEGDVLKDVETVIGTIYSDILVSGYESSLLKGSDGNDILVSTGGDYLVGGDGSDIYMLAFQSGSVSIDNCAKDNATDVLFLGSGPPLA</sequence>
<dbReference type="GO" id="GO:0008234">
    <property type="term" value="F:cysteine-type peptidase activity"/>
    <property type="evidence" value="ECO:0007669"/>
    <property type="project" value="UniProtKB-KW"/>
</dbReference>
<evidence type="ECO:0000256" key="2">
    <source>
        <dbReference type="ARBA" id="ARBA00004340"/>
    </source>
</evidence>
<dbReference type="PRINTS" id="PR00313">
    <property type="entry name" value="CABNDNGRPT"/>
</dbReference>
<dbReference type="GO" id="GO:0090729">
    <property type="term" value="F:toxin activity"/>
    <property type="evidence" value="ECO:0007669"/>
    <property type="project" value="UniProtKB-KW"/>
</dbReference>
<dbReference type="EMBL" id="CADEAL010001936">
    <property type="protein sequence ID" value="CAB1436771.1"/>
    <property type="molecule type" value="Genomic_DNA"/>
</dbReference>
<evidence type="ECO:0000256" key="10">
    <source>
        <dbReference type="ARBA" id="ARBA00022737"/>
    </source>
</evidence>
<proteinExistence type="predicted"/>
<dbReference type="GO" id="GO:0043657">
    <property type="term" value="C:host cell"/>
    <property type="evidence" value="ECO:0007669"/>
    <property type="project" value="UniProtKB-SubCell"/>
</dbReference>
<dbReference type="Pfam" id="PF00353">
    <property type="entry name" value="HemolysinCabind"/>
    <property type="match status" value="5"/>
</dbReference>
<dbReference type="Pfam" id="PF11713">
    <property type="entry name" value="Peptidase_C80"/>
    <property type="match status" value="1"/>
</dbReference>
<dbReference type="InterPro" id="IPR038383">
    <property type="entry name" value="CPD_dom_sf"/>
</dbReference>
<dbReference type="AlphaFoldDB" id="A0A9N7UUX6"/>
<dbReference type="InterPro" id="IPR001343">
    <property type="entry name" value="Hemolysn_Ca-bd"/>
</dbReference>
<evidence type="ECO:0000256" key="8">
    <source>
        <dbReference type="ARBA" id="ARBA00022679"/>
    </source>
</evidence>
<comment type="caution">
    <text evidence="21">The sequence shown here is derived from an EMBL/GenBank/DDBJ whole genome shotgun (WGS) entry which is preliminary data.</text>
</comment>
<evidence type="ECO:0000256" key="12">
    <source>
        <dbReference type="ARBA" id="ARBA00022807"/>
    </source>
</evidence>
<evidence type="ECO:0000256" key="3">
    <source>
        <dbReference type="ARBA" id="ARBA00004551"/>
    </source>
</evidence>
<dbReference type="GO" id="GO:0005576">
    <property type="term" value="C:extracellular region"/>
    <property type="evidence" value="ECO:0007669"/>
    <property type="project" value="UniProtKB-SubCell"/>
</dbReference>
<comment type="subcellular location">
    <subcellularLocation>
        <location evidence="2">Host cell</location>
    </subcellularLocation>
    <subcellularLocation>
        <location evidence="3">Host membrane</location>
    </subcellularLocation>
    <subcellularLocation>
        <location evidence="4">Secreted</location>
    </subcellularLocation>
</comment>
<keyword evidence="7" id="KW-0645">Protease</keyword>
<dbReference type="PROSITE" id="PS00330">
    <property type="entry name" value="HEMOLYSIN_CALCIUM"/>
    <property type="match status" value="1"/>
</dbReference>
<name>A0A9N7UUX6_PLEPL</name>
<keyword evidence="11" id="KW-0378">Hydrolase</keyword>
<evidence type="ECO:0000256" key="13">
    <source>
        <dbReference type="ARBA" id="ARBA00022813"/>
    </source>
</evidence>
<keyword evidence="5" id="KW-0964">Secreted</keyword>
<dbReference type="PANTHER" id="PTHR38340">
    <property type="entry name" value="S-LAYER PROTEIN"/>
    <property type="match status" value="1"/>
</dbReference>
<keyword evidence="18" id="KW-0472">Membrane</keyword>
<dbReference type="SUPFAM" id="SSF51120">
    <property type="entry name" value="beta-Roll"/>
    <property type="match status" value="4"/>
</dbReference>
<accession>A0A9N7UUX6</accession>
<keyword evidence="6" id="KW-0800">Toxin</keyword>
<evidence type="ECO:0000256" key="14">
    <source>
        <dbReference type="ARBA" id="ARBA00022842"/>
    </source>
</evidence>
<feature type="compositionally biased region" description="Basic and acidic residues" evidence="19">
    <location>
        <begin position="1"/>
        <end position="10"/>
    </location>
</feature>
<dbReference type="InterPro" id="IPR020974">
    <property type="entry name" value="CPD_dom"/>
</dbReference>
<keyword evidence="13" id="KW-0068">Autocatalytic cleavage</keyword>
<dbReference type="Gene3D" id="2.150.10.10">
    <property type="entry name" value="Serralysin-like metalloprotease, C-terminal"/>
    <property type="match status" value="4"/>
</dbReference>
<keyword evidence="22" id="KW-1185">Reference proteome</keyword>
<evidence type="ECO:0000259" key="20">
    <source>
        <dbReference type="PROSITE" id="PS51771"/>
    </source>
</evidence>
<evidence type="ECO:0000256" key="17">
    <source>
        <dbReference type="ARBA" id="ARBA00023121"/>
    </source>
</evidence>
<evidence type="ECO:0000256" key="15">
    <source>
        <dbReference type="ARBA" id="ARBA00022870"/>
    </source>
</evidence>
<feature type="non-terminal residue" evidence="21">
    <location>
        <position position="1196"/>
    </location>
</feature>
<dbReference type="InterPro" id="IPR018511">
    <property type="entry name" value="Hemolysin-typ_Ca-bd_CS"/>
</dbReference>
<evidence type="ECO:0000256" key="11">
    <source>
        <dbReference type="ARBA" id="ARBA00022801"/>
    </source>
</evidence>
<evidence type="ECO:0000256" key="4">
    <source>
        <dbReference type="ARBA" id="ARBA00004613"/>
    </source>
</evidence>
<dbReference type="PANTHER" id="PTHR38340:SF1">
    <property type="entry name" value="S-LAYER PROTEIN"/>
    <property type="match status" value="1"/>
</dbReference>
<evidence type="ECO:0000256" key="16">
    <source>
        <dbReference type="ARBA" id="ARBA00023026"/>
    </source>
</evidence>
<dbReference type="InterPro" id="IPR011049">
    <property type="entry name" value="Serralysin-like_metalloprot_C"/>
</dbReference>
<evidence type="ECO:0000256" key="5">
    <source>
        <dbReference type="ARBA" id="ARBA00022525"/>
    </source>
</evidence>
<feature type="region of interest" description="Disordered" evidence="19">
    <location>
        <begin position="1"/>
        <end position="26"/>
    </location>
</feature>
<gene>
    <name evidence="21" type="ORF">PLEPLA_LOCUS24804</name>
</gene>
<dbReference type="GO" id="GO:0005509">
    <property type="term" value="F:calcium ion binding"/>
    <property type="evidence" value="ECO:0007669"/>
    <property type="project" value="InterPro"/>
</dbReference>
<dbReference type="GO" id="GO:0016740">
    <property type="term" value="F:transferase activity"/>
    <property type="evidence" value="ECO:0007669"/>
    <property type="project" value="UniProtKB-KW"/>
</dbReference>
<keyword evidence="15" id="KW-1043">Host membrane</keyword>
<keyword evidence="10" id="KW-0677">Repeat</keyword>
<evidence type="ECO:0000256" key="1">
    <source>
        <dbReference type="ARBA" id="ARBA00001946"/>
    </source>
</evidence>
<evidence type="ECO:0000256" key="19">
    <source>
        <dbReference type="SAM" id="MobiDB-lite"/>
    </source>
</evidence>
<evidence type="ECO:0000256" key="6">
    <source>
        <dbReference type="ARBA" id="ARBA00022656"/>
    </source>
</evidence>
<evidence type="ECO:0000256" key="18">
    <source>
        <dbReference type="ARBA" id="ARBA00023136"/>
    </source>
</evidence>
<evidence type="ECO:0000313" key="21">
    <source>
        <dbReference type="EMBL" id="CAB1436771.1"/>
    </source>
</evidence>
<evidence type="ECO:0000313" key="22">
    <source>
        <dbReference type="Proteomes" id="UP001153269"/>
    </source>
</evidence>
<evidence type="ECO:0000256" key="7">
    <source>
        <dbReference type="ARBA" id="ARBA00022670"/>
    </source>
</evidence>
<dbReference type="InterPro" id="IPR050557">
    <property type="entry name" value="RTX_toxin/Mannuronan_C5-epim"/>
</dbReference>
<keyword evidence="16" id="KW-0843">Virulence</keyword>
<keyword evidence="9" id="KW-0479">Metal-binding</keyword>
<dbReference type="Gene3D" id="3.40.50.11050">
    <property type="match status" value="1"/>
</dbReference>
<organism evidence="21 22">
    <name type="scientific">Pleuronectes platessa</name>
    <name type="common">European plaice</name>
    <dbReference type="NCBI Taxonomy" id="8262"/>
    <lineage>
        <taxon>Eukaryota</taxon>
        <taxon>Metazoa</taxon>
        <taxon>Chordata</taxon>
        <taxon>Craniata</taxon>
        <taxon>Vertebrata</taxon>
        <taxon>Euteleostomi</taxon>
        <taxon>Actinopterygii</taxon>
        <taxon>Neopterygii</taxon>
        <taxon>Teleostei</taxon>
        <taxon>Neoteleostei</taxon>
        <taxon>Acanthomorphata</taxon>
        <taxon>Carangaria</taxon>
        <taxon>Pleuronectiformes</taxon>
        <taxon>Pleuronectoidei</taxon>
        <taxon>Pleuronectidae</taxon>
        <taxon>Pleuronectes</taxon>
    </lineage>
</organism>
<keyword evidence="12" id="KW-0788">Thiol protease</keyword>
<dbReference type="GO" id="GO:0006508">
    <property type="term" value="P:proteolysis"/>
    <property type="evidence" value="ECO:0007669"/>
    <property type="project" value="UniProtKB-KW"/>
</dbReference>
<keyword evidence="8" id="KW-0808">Transferase</keyword>
<reference evidence="21" key="1">
    <citation type="submission" date="2020-03" db="EMBL/GenBank/DDBJ databases">
        <authorList>
            <person name="Weist P."/>
        </authorList>
    </citation>
    <scope>NUCLEOTIDE SEQUENCE</scope>
</reference>
<feature type="domain" description="Peptidase C80" evidence="20">
    <location>
        <begin position="220"/>
        <end position="398"/>
    </location>
</feature>
<dbReference type="GO" id="GO:0008289">
    <property type="term" value="F:lipid binding"/>
    <property type="evidence" value="ECO:0007669"/>
    <property type="project" value="UniProtKB-KW"/>
</dbReference>
<keyword evidence="17" id="KW-0446">Lipid-binding</keyword>
<dbReference type="Proteomes" id="UP001153269">
    <property type="component" value="Unassembled WGS sequence"/>
</dbReference>
<dbReference type="PROSITE" id="PS51771">
    <property type="entry name" value="CGT_MARTX_CPD"/>
    <property type="match status" value="1"/>
</dbReference>
<evidence type="ECO:0000256" key="9">
    <source>
        <dbReference type="ARBA" id="ARBA00022723"/>
    </source>
</evidence>